<dbReference type="InterPro" id="IPR051258">
    <property type="entry name" value="Diverse_Substrate_Transporter"/>
</dbReference>
<evidence type="ECO:0000256" key="1">
    <source>
        <dbReference type="ARBA" id="ARBA00004651"/>
    </source>
</evidence>
<dbReference type="Pfam" id="PF00892">
    <property type="entry name" value="EamA"/>
    <property type="match status" value="2"/>
</dbReference>
<gene>
    <name evidence="8" type="ORF">FCN80_18390</name>
</gene>
<evidence type="ECO:0000256" key="6">
    <source>
        <dbReference type="SAM" id="Phobius"/>
    </source>
</evidence>
<evidence type="ECO:0000256" key="3">
    <source>
        <dbReference type="ARBA" id="ARBA00022692"/>
    </source>
</evidence>
<evidence type="ECO:0000259" key="7">
    <source>
        <dbReference type="Pfam" id="PF00892"/>
    </source>
</evidence>
<keyword evidence="3 6" id="KW-0812">Transmembrane</keyword>
<dbReference type="SUPFAM" id="SSF103481">
    <property type="entry name" value="Multidrug resistance efflux transporter EmrE"/>
    <property type="match status" value="2"/>
</dbReference>
<feature type="domain" description="EamA" evidence="7">
    <location>
        <begin position="3"/>
        <end position="135"/>
    </location>
</feature>
<evidence type="ECO:0000256" key="5">
    <source>
        <dbReference type="ARBA" id="ARBA00023136"/>
    </source>
</evidence>
<evidence type="ECO:0000313" key="9">
    <source>
        <dbReference type="Proteomes" id="UP000305202"/>
    </source>
</evidence>
<evidence type="ECO:0000313" key="8">
    <source>
        <dbReference type="EMBL" id="TKI04310.1"/>
    </source>
</evidence>
<proteinExistence type="predicted"/>
<protein>
    <submittedName>
        <fullName evidence="8">DMT family transporter</fullName>
    </submittedName>
</protein>
<keyword evidence="4 6" id="KW-1133">Transmembrane helix</keyword>
<feature type="transmembrane region" description="Helical" evidence="6">
    <location>
        <begin position="274"/>
        <end position="291"/>
    </location>
</feature>
<organism evidence="8 9">
    <name type="scientific">Martelella alba</name>
    <dbReference type="NCBI Taxonomy" id="2590451"/>
    <lineage>
        <taxon>Bacteria</taxon>
        <taxon>Pseudomonadati</taxon>
        <taxon>Pseudomonadota</taxon>
        <taxon>Alphaproteobacteria</taxon>
        <taxon>Hyphomicrobiales</taxon>
        <taxon>Aurantimonadaceae</taxon>
        <taxon>Martelella</taxon>
    </lineage>
</organism>
<feature type="transmembrane region" description="Helical" evidence="6">
    <location>
        <begin position="181"/>
        <end position="201"/>
    </location>
</feature>
<evidence type="ECO:0000256" key="2">
    <source>
        <dbReference type="ARBA" id="ARBA00022475"/>
    </source>
</evidence>
<keyword evidence="2" id="KW-1003">Cell membrane</keyword>
<keyword evidence="5 6" id="KW-0472">Membrane</keyword>
<feature type="transmembrane region" description="Helical" evidence="6">
    <location>
        <begin position="152"/>
        <end position="169"/>
    </location>
</feature>
<feature type="transmembrane region" description="Helical" evidence="6">
    <location>
        <begin position="213"/>
        <end position="237"/>
    </location>
</feature>
<sequence>MPYLLLTLAALFWGGNYVVGRVLVVGADPVAMTEARWALTALLLMALYHRQVAAHWRLLRQSWPVIVFLSVFGQVLFPLTLYVGLQYTTSLNAAMYMSATPCMVLLINKLIFNDRISRNNWAGVLLSTAGVFFLVLKGRVTDFAAFRHLNQGDLWTMASALSWAFYCSFLRKKNKAIPGNAFVAVSSCLGAIILLPLLGLYCLTQSGIDFASYHHWGFLSGLAYLVIFPSWLSYVFWNRGIAEIGATRGEIYTHFIPLSGGVFSLLFLGTRLEYFHIVSAILIVAGIGLCSQERAANRVKAVRPLNK</sequence>
<dbReference type="InterPro" id="IPR037185">
    <property type="entry name" value="EmrE-like"/>
</dbReference>
<feature type="domain" description="EamA" evidence="7">
    <location>
        <begin position="152"/>
        <end position="289"/>
    </location>
</feature>
<comment type="caution">
    <text evidence="8">The sequence shown here is derived from an EMBL/GenBank/DDBJ whole genome shotgun (WGS) entry which is preliminary data.</text>
</comment>
<dbReference type="RefSeq" id="WP_136991624.1">
    <property type="nucleotide sequence ID" value="NZ_SZPQ01000030.1"/>
</dbReference>
<dbReference type="PANTHER" id="PTHR42920:SF11">
    <property type="entry name" value="INNER MEMBRANE PROTEIN YTFF"/>
    <property type="match status" value="1"/>
</dbReference>
<feature type="transmembrane region" description="Helical" evidence="6">
    <location>
        <begin position="121"/>
        <end position="140"/>
    </location>
</feature>
<dbReference type="EMBL" id="SZPQ01000030">
    <property type="protein sequence ID" value="TKI04310.1"/>
    <property type="molecule type" value="Genomic_DNA"/>
</dbReference>
<feature type="transmembrane region" description="Helical" evidence="6">
    <location>
        <begin position="65"/>
        <end position="87"/>
    </location>
</feature>
<feature type="transmembrane region" description="Helical" evidence="6">
    <location>
        <begin position="249"/>
        <end position="268"/>
    </location>
</feature>
<comment type="subcellular location">
    <subcellularLocation>
        <location evidence="1">Cell membrane</location>
        <topology evidence="1">Multi-pass membrane protein</topology>
    </subcellularLocation>
</comment>
<name>A0ABY2SH34_9HYPH</name>
<feature type="transmembrane region" description="Helical" evidence="6">
    <location>
        <begin position="93"/>
        <end position="112"/>
    </location>
</feature>
<dbReference type="PANTHER" id="PTHR42920">
    <property type="entry name" value="OS03G0707200 PROTEIN-RELATED"/>
    <property type="match status" value="1"/>
</dbReference>
<keyword evidence="9" id="KW-1185">Reference proteome</keyword>
<reference evidence="8 9" key="1">
    <citation type="submission" date="2019-04" db="EMBL/GenBank/DDBJ databases">
        <authorList>
            <person name="Li M."/>
            <person name="Gao C."/>
        </authorList>
    </citation>
    <scope>NUCLEOTIDE SEQUENCE [LARGE SCALE GENOMIC DNA]</scope>
    <source>
        <strain evidence="8 9">BGMRC 2031</strain>
    </source>
</reference>
<dbReference type="InterPro" id="IPR000620">
    <property type="entry name" value="EamA_dom"/>
</dbReference>
<evidence type="ECO:0000256" key="4">
    <source>
        <dbReference type="ARBA" id="ARBA00022989"/>
    </source>
</evidence>
<dbReference type="Proteomes" id="UP000305202">
    <property type="component" value="Unassembled WGS sequence"/>
</dbReference>
<accession>A0ABY2SH34</accession>